<evidence type="ECO:0000259" key="2">
    <source>
        <dbReference type="PROSITE" id="PS51029"/>
    </source>
</evidence>
<feature type="domain" description="MADF" evidence="2">
    <location>
        <begin position="142"/>
        <end position="231"/>
    </location>
</feature>
<sequence length="399" mass="46837">MGDDQEPTFNLRLIDAVRQYRCLYDSTDRQYRSADYKIKVWNRLVQNLGFDGDARTLYNRWKQLRDKYGKEKKKIKYHGDTTSWQYFKHLTFLDPHMVDRTQQKFMRIGKDGKEIPGGNGDEPFQYDQDRQVVISDPLFASNLINEVRKQPCLFDIRDPKYRHSEFRSSAWSDIIKVLNYPGDISSIYKQWKKVRDRYVREKRKLRMSGASPEESSWSLFSQMSWIDPYLDDRTTQSKRKRDSDEMSEDMNMFDDIHGNILPQYSMVDDIQPSHMNGSPGISRQHHHQSIAASPQAVQQHQQPQQQHIQQHQPQPTPNPNHFILNPTDLVDGERAFALSVIADLRTLPEQARQIARAQIQSLCDARSAQAVSTSTAQSQHNQQQQQQQQQQNQYHLEVK</sequence>
<feature type="domain" description="MADF" evidence="2">
    <location>
        <begin position="12"/>
        <end position="98"/>
    </location>
</feature>
<dbReference type="GO" id="GO:0005667">
    <property type="term" value="C:transcription regulator complex"/>
    <property type="evidence" value="ECO:0007669"/>
    <property type="project" value="TreeGrafter"/>
</dbReference>
<dbReference type="PANTHER" id="PTHR12243:SF57">
    <property type="entry name" value="ALCOHOL DEHYDROGENASE TRANSCRIPTION FACTOR MYB_SANT-LIKE PROTEIN"/>
    <property type="match status" value="1"/>
</dbReference>
<feature type="region of interest" description="Disordered" evidence="1">
    <location>
        <begin position="373"/>
        <end position="399"/>
    </location>
</feature>
<dbReference type="GO" id="GO:0005634">
    <property type="term" value="C:nucleus"/>
    <property type="evidence" value="ECO:0007669"/>
    <property type="project" value="TreeGrafter"/>
</dbReference>
<name>A0A1I7ZFU6_9BILA</name>
<dbReference type="AlphaFoldDB" id="A0A1I7ZFU6"/>
<evidence type="ECO:0000313" key="4">
    <source>
        <dbReference type="WBParaSite" id="L893_g25983.t2"/>
    </source>
</evidence>
<reference evidence="4" key="1">
    <citation type="submission" date="2016-11" db="UniProtKB">
        <authorList>
            <consortium name="WormBaseParasite"/>
        </authorList>
    </citation>
    <scope>IDENTIFICATION</scope>
</reference>
<evidence type="ECO:0000313" key="3">
    <source>
        <dbReference type="Proteomes" id="UP000095287"/>
    </source>
</evidence>
<keyword evidence="3" id="KW-1185">Reference proteome</keyword>
<accession>A0A1I7ZFU6</accession>
<proteinExistence type="predicted"/>
<dbReference type="Proteomes" id="UP000095287">
    <property type="component" value="Unplaced"/>
</dbReference>
<dbReference type="WBParaSite" id="L893_g25983.t2">
    <property type="protein sequence ID" value="L893_g25983.t2"/>
    <property type="gene ID" value="L893_g25983"/>
</dbReference>
<dbReference type="GO" id="GO:0006357">
    <property type="term" value="P:regulation of transcription by RNA polymerase II"/>
    <property type="evidence" value="ECO:0007669"/>
    <property type="project" value="TreeGrafter"/>
</dbReference>
<dbReference type="PANTHER" id="PTHR12243">
    <property type="entry name" value="MADF DOMAIN TRANSCRIPTION FACTOR"/>
    <property type="match status" value="1"/>
</dbReference>
<feature type="compositionally biased region" description="Low complexity" evidence="1">
    <location>
        <begin position="298"/>
        <end position="313"/>
    </location>
</feature>
<protein>
    <submittedName>
        <fullName evidence="4">MADF domain-containing protein</fullName>
    </submittedName>
</protein>
<dbReference type="SMART" id="SM00595">
    <property type="entry name" value="MADF"/>
    <property type="match status" value="2"/>
</dbReference>
<dbReference type="InterPro" id="IPR039353">
    <property type="entry name" value="TF_Adf1"/>
</dbReference>
<feature type="compositionally biased region" description="Low complexity" evidence="1">
    <location>
        <begin position="373"/>
        <end position="393"/>
    </location>
</feature>
<evidence type="ECO:0000256" key="1">
    <source>
        <dbReference type="SAM" id="MobiDB-lite"/>
    </source>
</evidence>
<dbReference type="PROSITE" id="PS51029">
    <property type="entry name" value="MADF"/>
    <property type="match status" value="2"/>
</dbReference>
<dbReference type="Pfam" id="PF10545">
    <property type="entry name" value="MADF_DNA_bdg"/>
    <property type="match status" value="2"/>
</dbReference>
<organism evidence="3 4">
    <name type="scientific">Steinernema glaseri</name>
    <dbReference type="NCBI Taxonomy" id="37863"/>
    <lineage>
        <taxon>Eukaryota</taxon>
        <taxon>Metazoa</taxon>
        <taxon>Ecdysozoa</taxon>
        <taxon>Nematoda</taxon>
        <taxon>Chromadorea</taxon>
        <taxon>Rhabditida</taxon>
        <taxon>Tylenchina</taxon>
        <taxon>Panagrolaimomorpha</taxon>
        <taxon>Strongyloidoidea</taxon>
        <taxon>Steinernematidae</taxon>
        <taxon>Steinernema</taxon>
    </lineage>
</organism>
<dbReference type="InterPro" id="IPR006578">
    <property type="entry name" value="MADF-dom"/>
</dbReference>
<feature type="region of interest" description="Disordered" evidence="1">
    <location>
        <begin position="269"/>
        <end position="326"/>
    </location>
</feature>